<name>A0A159Z3Y8_9RHOB</name>
<dbReference type="STRING" id="1335048.AKL17_2602"/>
<reference evidence="1 2" key="1">
    <citation type="submission" date="2015-09" db="EMBL/GenBank/DDBJ databases">
        <title>Complete genome sequence of Defluviimonas alba cai42t isolated from an oilfield in Xinjiang.</title>
        <authorList>
            <person name="Geng S."/>
            <person name="Pan X."/>
            <person name="Wu X."/>
        </authorList>
    </citation>
    <scope>NUCLEOTIDE SEQUENCE [LARGE SCALE GENOMIC DNA]</scope>
    <source>
        <strain evidence="2">cai42</strain>
    </source>
</reference>
<dbReference type="OrthoDB" id="7773106at2"/>
<gene>
    <name evidence="1" type="ORF">AKL17_2602</name>
</gene>
<proteinExistence type="predicted"/>
<accession>A0A159Z3Y8</accession>
<evidence type="ECO:0000313" key="2">
    <source>
        <dbReference type="Proteomes" id="UP000076128"/>
    </source>
</evidence>
<organism evidence="1 2">
    <name type="scientific">Frigidibacter mobilis</name>
    <dbReference type="NCBI Taxonomy" id="1335048"/>
    <lineage>
        <taxon>Bacteria</taxon>
        <taxon>Pseudomonadati</taxon>
        <taxon>Pseudomonadota</taxon>
        <taxon>Alphaproteobacteria</taxon>
        <taxon>Rhodobacterales</taxon>
        <taxon>Paracoccaceae</taxon>
        <taxon>Frigidibacter</taxon>
    </lineage>
</organism>
<evidence type="ECO:0000313" key="1">
    <source>
        <dbReference type="EMBL" id="AMY69845.1"/>
    </source>
</evidence>
<protein>
    <submittedName>
        <fullName evidence="1">Uncharacterized protein</fullName>
    </submittedName>
</protein>
<dbReference type="RefSeq" id="WP_066813846.1">
    <property type="nucleotide sequence ID" value="NZ_CP012661.1"/>
</dbReference>
<dbReference type="EMBL" id="CP012661">
    <property type="protein sequence ID" value="AMY69845.1"/>
    <property type="molecule type" value="Genomic_DNA"/>
</dbReference>
<dbReference type="Proteomes" id="UP000076128">
    <property type="component" value="Chromosome"/>
</dbReference>
<keyword evidence="2" id="KW-1185">Reference proteome</keyword>
<dbReference type="KEGG" id="daa:AKL17_2602"/>
<dbReference type="AlphaFoldDB" id="A0A159Z3Y8"/>
<sequence>MRAVLAWIGDRLPPSLYFALAGKSAETSTGDTAMAKLPSLIARLRRAFHSLDELPDTIPAPWREGNEIEPLPIEVATIDDIAFAVVAANADVSAAIRRSSALERLHRLAREAGAVGTDRAVDAALKREGH</sequence>